<keyword evidence="5" id="KW-0029">Amino-acid transport</keyword>
<evidence type="ECO:0000256" key="1">
    <source>
        <dbReference type="ARBA" id="ARBA00004651"/>
    </source>
</evidence>
<feature type="domain" description="ABC transmembrane type-1" evidence="9">
    <location>
        <begin position="26"/>
        <end position="215"/>
    </location>
</feature>
<dbReference type="GO" id="GO:0006865">
    <property type="term" value="P:amino acid transport"/>
    <property type="evidence" value="ECO:0007669"/>
    <property type="project" value="UniProtKB-KW"/>
</dbReference>
<dbReference type="EMBL" id="VBAI01000034">
    <property type="protein sequence ID" value="TMJ12092.1"/>
    <property type="molecule type" value="Genomic_DNA"/>
</dbReference>
<comment type="subcellular location">
    <subcellularLocation>
        <location evidence="1 8">Cell membrane</location>
        <topology evidence="1 8">Multi-pass membrane protein</topology>
    </subcellularLocation>
</comment>
<evidence type="ECO:0000259" key="9">
    <source>
        <dbReference type="PROSITE" id="PS50928"/>
    </source>
</evidence>
<feature type="transmembrane region" description="Helical" evidence="8">
    <location>
        <begin position="144"/>
        <end position="165"/>
    </location>
</feature>
<feature type="transmembrane region" description="Helical" evidence="8">
    <location>
        <begin position="62"/>
        <end position="82"/>
    </location>
</feature>
<name>A0A537L771_9BACT</name>
<feature type="transmembrane region" description="Helical" evidence="8">
    <location>
        <begin position="22"/>
        <end position="50"/>
    </location>
</feature>
<evidence type="ECO:0000256" key="3">
    <source>
        <dbReference type="ARBA" id="ARBA00022475"/>
    </source>
</evidence>
<proteinExistence type="inferred from homology"/>
<evidence type="ECO:0000256" key="5">
    <source>
        <dbReference type="ARBA" id="ARBA00022970"/>
    </source>
</evidence>
<accession>A0A537L771</accession>
<dbReference type="CDD" id="cd06261">
    <property type="entry name" value="TM_PBP2"/>
    <property type="match status" value="1"/>
</dbReference>
<protein>
    <submittedName>
        <fullName evidence="10">Amino acid ABC transporter permease</fullName>
    </submittedName>
</protein>
<evidence type="ECO:0000256" key="8">
    <source>
        <dbReference type="RuleBase" id="RU363032"/>
    </source>
</evidence>
<evidence type="ECO:0000256" key="7">
    <source>
        <dbReference type="ARBA" id="ARBA00023136"/>
    </source>
</evidence>
<dbReference type="InterPro" id="IPR000515">
    <property type="entry name" value="MetI-like"/>
</dbReference>
<feature type="transmembrane region" description="Helical" evidence="8">
    <location>
        <begin position="88"/>
        <end position="111"/>
    </location>
</feature>
<dbReference type="NCBIfam" id="TIGR01726">
    <property type="entry name" value="HEQRo_perm_3TM"/>
    <property type="match status" value="1"/>
</dbReference>
<dbReference type="Proteomes" id="UP000318661">
    <property type="component" value="Unassembled WGS sequence"/>
</dbReference>
<keyword evidence="3" id="KW-1003">Cell membrane</keyword>
<evidence type="ECO:0000313" key="10">
    <source>
        <dbReference type="EMBL" id="TMJ03872.1"/>
    </source>
</evidence>
<evidence type="ECO:0000256" key="4">
    <source>
        <dbReference type="ARBA" id="ARBA00022692"/>
    </source>
</evidence>
<reference evidence="12 13" key="1">
    <citation type="journal article" date="2019" name="Nat. Microbiol.">
        <title>Mediterranean grassland soil C-N compound turnover is dependent on rainfall and depth, and is mediated by genomically divergent microorganisms.</title>
        <authorList>
            <person name="Diamond S."/>
            <person name="Andeer P.F."/>
            <person name="Li Z."/>
            <person name="Crits-Christoph A."/>
            <person name="Burstein D."/>
            <person name="Anantharaman K."/>
            <person name="Lane K.R."/>
            <person name="Thomas B.C."/>
            <person name="Pan C."/>
            <person name="Northen T.R."/>
            <person name="Banfield J.F."/>
        </authorList>
    </citation>
    <scope>NUCLEOTIDE SEQUENCE [LARGE SCALE GENOMIC DNA]</scope>
    <source>
        <strain evidence="11">NP_1</strain>
        <strain evidence="10">NP_2</strain>
    </source>
</reference>
<dbReference type="PROSITE" id="PS50928">
    <property type="entry name" value="ABC_TM1"/>
    <property type="match status" value="1"/>
</dbReference>
<dbReference type="EMBL" id="VBAJ01000277">
    <property type="protein sequence ID" value="TMJ03872.1"/>
    <property type="molecule type" value="Genomic_DNA"/>
</dbReference>
<keyword evidence="6 8" id="KW-1133">Transmembrane helix</keyword>
<gene>
    <name evidence="11" type="ORF">E6G98_03630</name>
    <name evidence="10" type="ORF">E6G99_11125</name>
</gene>
<dbReference type="GO" id="GO:0022857">
    <property type="term" value="F:transmembrane transporter activity"/>
    <property type="evidence" value="ECO:0007669"/>
    <property type="project" value="InterPro"/>
</dbReference>
<dbReference type="Pfam" id="PF00528">
    <property type="entry name" value="BPD_transp_1"/>
    <property type="match status" value="1"/>
</dbReference>
<comment type="similarity">
    <text evidence="8">Belongs to the binding-protein-dependent transport system permease family.</text>
</comment>
<keyword evidence="2 8" id="KW-0813">Transport</keyword>
<keyword evidence="4 8" id="KW-0812">Transmembrane</keyword>
<dbReference type="Gene3D" id="1.10.3720.10">
    <property type="entry name" value="MetI-like"/>
    <property type="match status" value="1"/>
</dbReference>
<dbReference type="InterPro" id="IPR035906">
    <property type="entry name" value="MetI-like_sf"/>
</dbReference>
<dbReference type="GO" id="GO:0043190">
    <property type="term" value="C:ATP-binding cassette (ABC) transporter complex"/>
    <property type="evidence" value="ECO:0007669"/>
    <property type="project" value="InterPro"/>
</dbReference>
<evidence type="ECO:0000313" key="12">
    <source>
        <dbReference type="Proteomes" id="UP000315217"/>
    </source>
</evidence>
<dbReference type="PANTHER" id="PTHR30614">
    <property type="entry name" value="MEMBRANE COMPONENT OF AMINO ACID ABC TRANSPORTER"/>
    <property type="match status" value="1"/>
</dbReference>
<keyword evidence="7 8" id="KW-0472">Membrane</keyword>
<feature type="transmembrane region" description="Helical" evidence="8">
    <location>
        <begin position="197"/>
        <end position="215"/>
    </location>
</feature>
<dbReference type="Proteomes" id="UP000315217">
    <property type="component" value="Unassembled WGS sequence"/>
</dbReference>
<sequence length="226" mass="25160">MTALQVRYYFHWDVVWRHIHRLYGGLFLGLELAVVALFIGSLIGLGGAFARTSRSRVLRAVFAAYVEFIRNVPLLLLIYFAYFGLPKVGISFLNNVSSFVMALAIYSGAFLTEVFRAGIGSIPTGYIEAGKAIGLTRLQNVRHVVLPVMFRIVLPSLSNTFISLFKDTALASAIAVPELTYGAVWINVNTFRVVETWTVVAAMYLVTGYAIALGLRRVERRYAVIR</sequence>
<dbReference type="PANTHER" id="PTHR30614:SF0">
    <property type="entry name" value="L-CYSTINE TRANSPORT SYSTEM PERMEASE PROTEIN TCYL"/>
    <property type="match status" value="1"/>
</dbReference>
<organism evidence="10 13">
    <name type="scientific">Candidatus Segetimicrobium genomatis</name>
    <dbReference type="NCBI Taxonomy" id="2569760"/>
    <lineage>
        <taxon>Bacteria</taxon>
        <taxon>Bacillati</taxon>
        <taxon>Candidatus Sysuimicrobiota</taxon>
        <taxon>Candidatus Sysuimicrobiia</taxon>
        <taxon>Candidatus Sysuimicrobiales</taxon>
        <taxon>Candidatus Segetimicrobiaceae</taxon>
        <taxon>Candidatus Segetimicrobium</taxon>
    </lineage>
</organism>
<comment type="caution">
    <text evidence="10">The sequence shown here is derived from an EMBL/GenBank/DDBJ whole genome shotgun (WGS) entry which is preliminary data.</text>
</comment>
<dbReference type="SUPFAM" id="SSF161098">
    <property type="entry name" value="MetI-like"/>
    <property type="match status" value="1"/>
</dbReference>
<evidence type="ECO:0000256" key="2">
    <source>
        <dbReference type="ARBA" id="ARBA00022448"/>
    </source>
</evidence>
<evidence type="ECO:0000256" key="6">
    <source>
        <dbReference type="ARBA" id="ARBA00022989"/>
    </source>
</evidence>
<evidence type="ECO:0000313" key="13">
    <source>
        <dbReference type="Proteomes" id="UP000318661"/>
    </source>
</evidence>
<dbReference type="InterPro" id="IPR043429">
    <property type="entry name" value="ArtM/GltK/GlnP/TcyL/YhdX-like"/>
</dbReference>
<dbReference type="InterPro" id="IPR010065">
    <property type="entry name" value="AA_ABC_transptr_permease_3TM"/>
</dbReference>
<evidence type="ECO:0000313" key="11">
    <source>
        <dbReference type="EMBL" id="TMJ12092.1"/>
    </source>
</evidence>
<dbReference type="AlphaFoldDB" id="A0A537L771"/>